<evidence type="ECO:0000313" key="4">
    <source>
        <dbReference type="Proteomes" id="UP000316304"/>
    </source>
</evidence>
<evidence type="ECO:0000256" key="1">
    <source>
        <dbReference type="SAM" id="MobiDB-lite"/>
    </source>
</evidence>
<feature type="compositionally biased region" description="Polar residues" evidence="1">
    <location>
        <begin position="8"/>
        <end position="18"/>
    </location>
</feature>
<feature type="region of interest" description="Disordered" evidence="1">
    <location>
        <begin position="1"/>
        <end position="21"/>
    </location>
</feature>
<accession>A0A5C6BI01</accession>
<evidence type="ECO:0008006" key="5">
    <source>
        <dbReference type="Google" id="ProtNLM"/>
    </source>
</evidence>
<keyword evidence="2" id="KW-1133">Transmembrane helix</keyword>
<organism evidence="3 4">
    <name type="scientific">Novipirellula galeiformis</name>
    <dbReference type="NCBI Taxonomy" id="2528004"/>
    <lineage>
        <taxon>Bacteria</taxon>
        <taxon>Pseudomonadati</taxon>
        <taxon>Planctomycetota</taxon>
        <taxon>Planctomycetia</taxon>
        <taxon>Pirellulales</taxon>
        <taxon>Pirellulaceae</taxon>
        <taxon>Novipirellula</taxon>
    </lineage>
</organism>
<dbReference type="EMBL" id="SJPT01000021">
    <property type="protein sequence ID" value="TWU10074.1"/>
    <property type="molecule type" value="Genomic_DNA"/>
</dbReference>
<name>A0A5C6BI01_9BACT</name>
<proteinExistence type="predicted"/>
<feature type="transmembrane region" description="Helical" evidence="2">
    <location>
        <begin position="50"/>
        <end position="74"/>
    </location>
</feature>
<keyword evidence="2" id="KW-0472">Membrane</keyword>
<sequence length="198" mass="20695">MTDDANPLTRSSNAPNPYSSTSTAAATVGAGGICLPAGQSRGMVSQVPILGVLMIVQAVLVGLMGLLVAGYAVFMPMIFRQMSEEAAKQGGNPVPMPAQMELGMQIGLAALAVSVFAIAALTLFAGVRMLKYQSRTLSIVTLCIGMLLCLTCYCAPTQIALAIYGLIVLLNGPVVDAFRFAERGHSAREIQQAFLSLP</sequence>
<dbReference type="AlphaFoldDB" id="A0A5C6BI01"/>
<feature type="transmembrane region" description="Helical" evidence="2">
    <location>
        <begin position="137"/>
        <end position="156"/>
    </location>
</feature>
<keyword evidence="4" id="KW-1185">Reference proteome</keyword>
<dbReference type="Proteomes" id="UP000316304">
    <property type="component" value="Unassembled WGS sequence"/>
</dbReference>
<reference evidence="3 4" key="1">
    <citation type="submission" date="2019-02" db="EMBL/GenBank/DDBJ databases">
        <title>Deep-cultivation of Planctomycetes and their phenomic and genomic characterization uncovers novel biology.</title>
        <authorList>
            <person name="Wiegand S."/>
            <person name="Jogler M."/>
            <person name="Boedeker C."/>
            <person name="Pinto D."/>
            <person name="Vollmers J."/>
            <person name="Rivas-Marin E."/>
            <person name="Kohn T."/>
            <person name="Peeters S.H."/>
            <person name="Heuer A."/>
            <person name="Rast P."/>
            <person name="Oberbeckmann S."/>
            <person name="Bunk B."/>
            <person name="Jeske O."/>
            <person name="Meyerdierks A."/>
            <person name="Storesund J.E."/>
            <person name="Kallscheuer N."/>
            <person name="Luecker S."/>
            <person name="Lage O.M."/>
            <person name="Pohl T."/>
            <person name="Merkel B.J."/>
            <person name="Hornburger P."/>
            <person name="Mueller R.-W."/>
            <person name="Bruemmer F."/>
            <person name="Labrenz M."/>
            <person name="Spormann A.M."/>
            <person name="Op Den Camp H."/>
            <person name="Overmann J."/>
            <person name="Amann R."/>
            <person name="Jetten M.S.M."/>
            <person name="Mascher T."/>
            <person name="Medema M.H."/>
            <person name="Devos D.P."/>
            <person name="Kaster A.-K."/>
            <person name="Ovreas L."/>
            <person name="Rohde M."/>
            <person name="Galperin M.Y."/>
            <person name="Jogler C."/>
        </authorList>
    </citation>
    <scope>NUCLEOTIDE SEQUENCE [LARGE SCALE GENOMIC DNA]</scope>
    <source>
        <strain evidence="3 4">Pla52o</strain>
    </source>
</reference>
<comment type="caution">
    <text evidence="3">The sequence shown here is derived from an EMBL/GenBank/DDBJ whole genome shotgun (WGS) entry which is preliminary data.</text>
</comment>
<evidence type="ECO:0000313" key="3">
    <source>
        <dbReference type="EMBL" id="TWU10074.1"/>
    </source>
</evidence>
<protein>
    <recommendedName>
        <fullName evidence="5">DUF4064 domain-containing protein</fullName>
    </recommendedName>
</protein>
<dbReference type="RefSeq" id="WP_146597628.1">
    <property type="nucleotide sequence ID" value="NZ_SJPT01000021.1"/>
</dbReference>
<dbReference type="OrthoDB" id="276650at2"/>
<evidence type="ECO:0000256" key="2">
    <source>
        <dbReference type="SAM" id="Phobius"/>
    </source>
</evidence>
<gene>
    <name evidence="3" type="ORF">Pla52o_57780</name>
</gene>
<keyword evidence="2" id="KW-0812">Transmembrane</keyword>
<feature type="transmembrane region" description="Helical" evidence="2">
    <location>
        <begin position="102"/>
        <end position="125"/>
    </location>
</feature>